<organism evidence="3 4">
    <name type="scientific">Brucella cytisi</name>
    <dbReference type="NCBI Taxonomy" id="407152"/>
    <lineage>
        <taxon>Bacteria</taxon>
        <taxon>Pseudomonadati</taxon>
        <taxon>Pseudomonadota</taxon>
        <taxon>Alphaproteobacteria</taxon>
        <taxon>Hyphomicrobiales</taxon>
        <taxon>Brucellaceae</taxon>
        <taxon>Brucella/Ochrobactrum group</taxon>
        <taxon>Brucella</taxon>
    </lineage>
</organism>
<proteinExistence type="predicted"/>
<comment type="caution">
    <text evidence="3">The sequence shown here is derived from an EMBL/GenBank/DDBJ whole genome shotgun (WGS) entry which is preliminary data.</text>
</comment>
<reference evidence="3 4" key="1">
    <citation type="submission" date="2016-10" db="EMBL/GenBank/DDBJ databases">
        <title>The Draft Genome Sequence of the Potato Rhizosphere Bacteria Ochrobactrum sp. IPA7.2.</title>
        <authorList>
            <person name="Gogoleva N.E."/>
            <person name="Khlopko Y.A."/>
            <person name="Burygin G.L."/>
            <person name="Plotnikov A.O."/>
        </authorList>
    </citation>
    <scope>NUCLEOTIDE SEQUENCE [LARGE SCALE GENOMIC DNA]</scope>
    <source>
        <strain evidence="3 4">IPA7.2</strain>
    </source>
</reference>
<evidence type="ECO:0000313" key="4">
    <source>
        <dbReference type="Proteomes" id="UP000182985"/>
    </source>
</evidence>
<name>A0A1J6I132_9HYPH</name>
<dbReference type="Proteomes" id="UP000182985">
    <property type="component" value="Unassembled WGS sequence"/>
</dbReference>
<evidence type="ECO:0000259" key="2">
    <source>
        <dbReference type="Pfam" id="PF18602"/>
    </source>
</evidence>
<dbReference type="Pfam" id="PF18602">
    <property type="entry name" value="Rap1a"/>
    <property type="match status" value="1"/>
</dbReference>
<feature type="domain" description="Rap1a immunity protein" evidence="2">
    <location>
        <begin position="65"/>
        <end position="131"/>
    </location>
</feature>
<sequence>MTAAYQFRATFPAAILSIGLAINVASAESGPHDARDWIISGTELIKALEGKSDDGALQNEAGRIMSAARGSAYIAGVADATSGTRWCGAGSVLPHELTDRVYTHLRSVTPERLQGRASTLVIERLAAIYPCPAN</sequence>
<feature type="signal peptide" evidence="1">
    <location>
        <begin position="1"/>
        <end position="27"/>
    </location>
</feature>
<gene>
    <name evidence="3" type="ORF">BLA27_15365</name>
</gene>
<protein>
    <recommendedName>
        <fullName evidence="2">Rap1a immunity protein domain-containing protein</fullName>
    </recommendedName>
</protein>
<accession>A0A1J6I132</accession>
<dbReference type="RefSeq" id="WP_071632528.1">
    <property type="nucleotide sequence ID" value="NZ_MOEC01000015.1"/>
</dbReference>
<feature type="chain" id="PRO_5009639294" description="Rap1a immunity protein domain-containing protein" evidence="1">
    <location>
        <begin position="28"/>
        <end position="134"/>
    </location>
</feature>
<dbReference type="EMBL" id="MOEC01000015">
    <property type="protein sequence ID" value="OIS92562.1"/>
    <property type="molecule type" value="Genomic_DNA"/>
</dbReference>
<dbReference type="Gene3D" id="1.10.890.40">
    <property type="match status" value="1"/>
</dbReference>
<dbReference type="InterPro" id="IPR041238">
    <property type="entry name" value="Rap1a"/>
</dbReference>
<evidence type="ECO:0000313" key="3">
    <source>
        <dbReference type="EMBL" id="OIS92562.1"/>
    </source>
</evidence>
<keyword evidence="4" id="KW-1185">Reference proteome</keyword>
<dbReference type="OrthoDB" id="8292907at2"/>
<keyword evidence="1" id="KW-0732">Signal</keyword>
<evidence type="ECO:0000256" key="1">
    <source>
        <dbReference type="SAM" id="SignalP"/>
    </source>
</evidence>
<dbReference type="AlphaFoldDB" id="A0A1J6I132"/>